<dbReference type="PROSITE" id="PS50010">
    <property type="entry name" value="DH_2"/>
    <property type="match status" value="1"/>
</dbReference>
<dbReference type="Pfam" id="PF22697">
    <property type="entry name" value="SOS1_NGEF_PH"/>
    <property type="match status" value="1"/>
</dbReference>
<dbReference type="PROSITE" id="PS50003">
    <property type="entry name" value="PH_DOMAIN"/>
    <property type="match status" value="1"/>
</dbReference>
<feature type="compositionally biased region" description="Polar residues" evidence="6">
    <location>
        <begin position="536"/>
        <end position="548"/>
    </location>
</feature>
<keyword evidence="3" id="KW-0963">Cytoplasm</keyword>
<evidence type="ECO:0000256" key="1">
    <source>
        <dbReference type="ARBA" id="ARBA00004496"/>
    </source>
</evidence>
<dbReference type="SUPFAM" id="SSF50729">
    <property type="entry name" value="PH domain-like"/>
    <property type="match status" value="1"/>
</dbReference>
<protein>
    <recommendedName>
        <fullName evidence="12">Rho guanine nucleotide exchange factor 4</fullName>
    </recommendedName>
</protein>
<evidence type="ECO:0000256" key="5">
    <source>
        <dbReference type="PROSITE-ProRule" id="PRU00192"/>
    </source>
</evidence>
<feature type="region of interest" description="Disordered" evidence="6">
    <location>
        <begin position="709"/>
        <end position="734"/>
    </location>
</feature>
<organism evidence="10 11">
    <name type="scientific">Eptatretus burgeri</name>
    <name type="common">Inshore hagfish</name>
    <dbReference type="NCBI Taxonomy" id="7764"/>
    <lineage>
        <taxon>Eukaryota</taxon>
        <taxon>Metazoa</taxon>
        <taxon>Chordata</taxon>
        <taxon>Craniata</taxon>
        <taxon>Vertebrata</taxon>
        <taxon>Cyclostomata</taxon>
        <taxon>Myxini</taxon>
        <taxon>Myxiniformes</taxon>
        <taxon>Myxinidae</taxon>
        <taxon>Eptatretinae</taxon>
        <taxon>Eptatretus</taxon>
    </lineage>
</organism>
<reference evidence="10" key="1">
    <citation type="submission" date="2025-08" db="UniProtKB">
        <authorList>
            <consortium name="Ensembl"/>
        </authorList>
    </citation>
    <scope>IDENTIFICATION</scope>
</reference>
<dbReference type="Pfam" id="PF00621">
    <property type="entry name" value="RhoGEF"/>
    <property type="match status" value="1"/>
</dbReference>
<dbReference type="Gene3D" id="2.30.30.40">
    <property type="entry name" value="SH3 Domains"/>
    <property type="match status" value="1"/>
</dbReference>
<feature type="compositionally biased region" description="Basic and acidic residues" evidence="6">
    <location>
        <begin position="370"/>
        <end position="383"/>
    </location>
</feature>
<feature type="compositionally biased region" description="Polar residues" evidence="6">
    <location>
        <begin position="59"/>
        <end position="68"/>
    </location>
</feature>
<dbReference type="GeneTree" id="ENSGT00940000160622"/>
<dbReference type="InterPro" id="IPR055251">
    <property type="entry name" value="SOS1_NGEF_PH"/>
</dbReference>
<keyword evidence="11" id="KW-1185">Reference proteome</keyword>
<dbReference type="SMART" id="SM00326">
    <property type="entry name" value="SH3"/>
    <property type="match status" value="1"/>
</dbReference>
<dbReference type="InterPro" id="IPR001452">
    <property type="entry name" value="SH3_domain"/>
</dbReference>
<feature type="domain" description="DH" evidence="9">
    <location>
        <begin position="1156"/>
        <end position="1340"/>
    </location>
</feature>
<dbReference type="InterPro" id="IPR001849">
    <property type="entry name" value="PH_domain"/>
</dbReference>
<feature type="region of interest" description="Disordered" evidence="6">
    <location>
        <begin position="535"/>
        <end position="595"/>
    </location>
</feature>
<dbReference type="SUPFAM" id="SSF50044">
    <property type="entry name" value="SH3-domain"/>
    <property type="match status" value="1"/>
</dbReference>
<evidence type="ECO:0000259" key="9">
    <source>
        <dbReference type="PROSITE" id="PS50010"/>
    </source>
</evidence>
<dbReference type="SMART" id="SM00325">
    <property type="entry name" value="RhoGEF"/>
    <property type="match status" value="1"/>
</dbReference>
<evidence type="ECO:0000256" key="6">
    <source>
        <dbReference type="SAM" id="MobiDB-lite"/>
    </source>
</evidence>
<feature type="compositionally biased region" description="Polar residues" evidence="6">
    <location>
        <begin position="626"/>
        <end position="636"/>
    </location>
</feature>
<dbReference type="InterPro" id="IPR001331">
    <property type="entry name" value="GDS_CDC24_CS"/>
</dbReference>
<dbReference type="GO" id="GO:0005085">
    <property type="term" value="F:guanyl-nucleotide exchange factor activity"/>
    <property type="evidence" value="ECO:0007669"/>
    <property type="project" value="UniProtKB-KW"/>
</dbReference>
<dbReference type="InterPro" id="IPR000219">
    <property type="entry name" value="DH_dom"/>
</dbReference>
<dbReference type="PROSITE" id="PS00741">
    <property type="entry name" value="DH_1"/>
    <property type="match status" value="1"/>
</dbReference>
<evidence type="ECO:0008006" key="12">
    <source>
        <dbReference type="Google" id="ProtNLM"/>
    </source>
</evidence>
<dbReference type="GO" id="GO:0035556">
    <property type="term" value="P:intracellular signal transduction"/>
    <property type="evidence" value="ECO:0007669"/>
    <property type="project" value="InterPro"/>
</dbReference>
<feature type="domain" description="PH" evidence="8">
    <location>
        <begin position="1371"/>
        <end position="1472"/>
    </location>
</feature>
<dbReference type="InterPro" id="IPR011993">
    <property type="entry name" value="PH-like_dom_sf"/>
</dbReference>
<evidence type="ECO:0000256" key="3">
    <source>
        <dbReference type="ARBA" id="ARBA00022490"/>
    </source>
</evidence>
<evidence type="ECO:0000313" key="11">
    <source>
        <dbReference type="Proteomes" id="UP000694388"/>
    </source>
</evidence>
<feature type="compositionally biased region" description="Low complexity" evidence="6">
    <location>
        <begin position="172"/>
        <end position="191"/>
    </location>
</feature>
<evidence type="ECO:0000256" key="2">
    <source>
        <dbReference type="ARBA" id="ARBA00022443"/>
    </source>
</evidence>
<feature type="compositionally biased region" description="Polar residues" evidence="6">
    <location>
        <begin position="586"/>
        <end position="595"/>
    </location>
</feature>
<proteinExistence type="predicted"/>
<evidence type="ECO:0000313" key="10">
    <source>
        <dbReference type="Ensembl" id="ENSEBUP00000013520.1"/>
    </source>
</evidence>
<dbReference type="CDD" id="cd00160">
    <property type="entry name" value="RhoGEF"/>
    <property type="match status" value="1"/>
</dbReference>
<evidence type="ECO:0000256" key="4">
    <source>
        <dbReference type="ARBA" id="ARBA00022658"/>
    </source>
</evidence>
<dbReference type="Ensembl" id="ENSEBUT00000014096.1">
    <property type="protein sequence ID" value="ENSEBUP00000013520.1"/>
    <property type="gene ID" value="ENSEBUG00000008536.1"/>
</dbReference>
<sequence>MAAMRGSSQSRTVTATSPGRLALLARKLLARCGPGRAHGDLTERTAKISGSGFMETESCSKTVSTSDRTGARITGKSLDGLNDSRTRSLCAKQPEKAVVTQEPRNGLLCPGFADASQGLGCTSPGLGPSLCAPRCHSRSETGSASESAQRSPASLKSFGSSAPGCGERLAESAESLARRSSSGGGSRTLSGDWNPGGGGESMAAHALGSDSAPPPAPNVTVACCSWLSSTSSWDWDAPLSPGWASGSDGAQSPVFVEEHTRCLLPWEAKREISKRPDSDSPSLWKPWRTHWGSKDPVLGPRQTESAQVIPTANRLSTRAKSTTQDDCEPLRPLEERFKRNAWPELSLAQHSWPWSLLSVRRKQSTCQHLSNEHEMRQENEDKGGGGLKSSEPQTPASDCESHSNHCHIKTATAKEQLFCVPLDESRSESGVLTTRLQRSWSMRQACDLGSIEPGKSTTKLQDVETDKTVKTIITNETEKALKDTTARKRSLPLQHELIINKQYNLRKVSNEPQTLLKESFNTPWLPSAVFPEQGKVSKSTCLSESGTNRQRKFIARSQRAQIRPLQHLPSDDGADSKSPGYEVQGSPVSTIPCSPTFSQNSSITYHTPKEPMDKTLDQVMTGNCSSISPEPNTPGGTSKFEKARNKTPKGLLTRIRPKSLNFTGSSFGLQKDLSVHNSGHTLPGSTKHSLFFGDPWLPRVNHDDISQTLSPTETPSLPCRLSKSNSQRRVSLESRPMELRSTQLSMPTQSTPSTACKENDEENCAGTLVWVLPSKDVCGPPSMNERNTSVQVCGVTISNSTSACNESDVQIPQKCQAPRCSHSTSSSPSPVPCSSFSFPDTPCLSPSSDLSTPELCHSTSIINPTYPKEGQEDALRHVPLHHRRRPVSAMVLPALPSPRSPEVASPEPVTSGDETVNSTKVRDQDVHCKGRLSRQRPLSVHGIQRNRDESTQSKRWPRIPLADRVRPLVVSKSTPTGLNHMGRRRRQHTNGEGWTNGKEGLGGLGAVPGASSSDDDDYSEDSSDSRSCLGPLTGSREQHTITKLLTTGCAVYAEALWDHVTMNASELGLRAGQLVRVHGVTYPQWWFGAIGETRGWFPANFVRLCVNQEELSEDGDQADGVDGNEVKRGVEGDNDPAVAIDHGYRMGFSTNNWKQKRANVIEEILRTERDYIQNLKNICQGYIKQCQNRPDMFSTEQLATIFSNIEEIYHFQQGFLEELEAGYDVQHSHLSLFGSCFLNNCDRFKIYSEYCNNHPDACAEVSHLSKNKSYGLFLEQCRLRQDMISINLNGFLLHPVQKICKYPLQLKELLKCTPPDHSDHKLVASALAAMSNVANLINERKRRMENVEKIARWQAEVCNWEGEDILVRSSERIHSGDVTIVPQPNGRPQPRYAILFDHQLILCKKDLIRRDVLYYKSRVVMDDFVVEEVTDISIKPSLLLRCKGPVEASLLLCTRQPEDHKCWMEAFTKERKRVCDDLDSGFVITEIQKQQAIIAIGKAKSHRKCKAQVLDKTSGAPYQPVSVCSTYTDIPSSVPQQQVFVLAEPRRKPWPRSTFLQGIGRLAPFRK</sequence>
<evidence type="ECO:0000259" key="7">
    <source>
        <dbReference type="PROSITE" id="PS50002"/>
    </source>
</evidence>
<keyword evidence="4" id="KW-0344">Guanine-nucleotide releasing factor</keyword>
<evidence type="ECO:0000259" key="8">
    <source>
        <dbReference type="PROSITE" id="PS50003"/>
    </source>
</evidence>
<comment type="subcellular location">
    <subcellularLocation>
        <location evidence="1">Cytoplasm</location>
    </subcellularLocation>
</comment>
<dbReference type="PROSITE" id="PS50002">
    <property type="entry name" value="SH3"/>
    <property type="match status" value="1"/>
</dbReference>
<dbReference type="PANTHER" id="PTHR47544">
    <property type="entry name" value="RHO GUANINE NUCLEOTIDE EXCHANGE FACTOR 4"/>
    <property type="match status" value="1"/>
</dbReference>
<feature type="region of interest" description="Disordered" evidence="6">
    <location>
        <begin position="893"/>
        <end position="1033"/>
    </location>
</feature>
<feature type="compositionally biased region" description="Acidic residues" evidence="6">
    <location>
        <begin position="1013"/>
        <end position="1022"/>
    </location>
</feature>
<reference evidence="10" key="2">
    <citation type="submission" date="2025-09" db="UniProtKB">
        <authorList>
            <consortium name="Ensembl"/>
        </authorList>
    </citation>
    <scope>IDENTIFICATION</scope>
</reference>
<dbReference type="PANTHER" id="PTHR47544:SF3">
    <property type="entry name" value="RHO GUANINE NUCLEOTIDE EXCHANGE FACTOR 4 ISOFORM X1"/>
    <property type="match status" value="1"/>
</dbReference>
<dbReference type="SUPFAM" id="SSF48065">
    <property type="entry name" value="DBL homology domain (DH-domain)"/>
    <property type="match status" value="1"/>
</dbReference>
<dbReference type="Gene3D" id="1.20.900.10">
    <property type="entry name" value="Dbl homology (DH) domain"/>
    <property type="match status" value="1"/>
</dbReference>
<dbReference type="GO" id="GO:0005737">
    <property type="term" value="C:cytoplasm"/>
    <property type="evidence" value="ECO:0007669"/>
    <property type="project" value="UniProtKB-SubCell"/>
</dbReference>
<keyword evidence="2 5" id="KW-0728">SH3 domain</keyword>
<feature type="domain" description="SH3" evidence="7">
    <location>
        <begin position="1048"/>
        <end position="1107"/>
    </location>
</feature>
<dbReference type="SMART" id="SM00233">
    <property type="entry name" value="PH"/>
    <property type="match status" value="1"/>
</dbReference>
<feature type="region of interest" description="Disordered" evidence="6">
    <location>
        <begin position="137"/>
        <end position="214"/>
    </location>
</feature>
<dbReference type="InterPro" id="IPR036028">
    <property type="entry name" value="SH3-like_dom_sf"/>
</dbReference>
<feature type="compositionally biased region" description="Polar residues" evidence="6">
    <location>
        <begin position="140"/>
        <end position="160"/>
    </location>
</feature>
<dbReference type="Pfam" id="PF07653">
    <property type="entry name" value="SH3_2"/>
    <property type="match status" value="1"/>
</dbReference>
<accession>A0A8C4QDR5</accession>
<dbReference type="InterPro" id="IPR035899">
    <property type="entry name" value="DBL_dom_sf"/>
</dbReference>
<feature type="region of interest" description="Disordered" evidence="6">
    <location>
        <begin position="367"/>
        <end position="403"/>
    </location>
</feature>
<feature type="region of interest" description="Disordered" evidence="6">
    <location>
        <begin position="626"/>
        <end position="646"/>
    </location>
</feature>
<dbReference type="Gene3D" id="2.30.29.30">
    <property type="entry name" value="Pleckstrin-homology domain (PH domain)/Phosphotyrosine-binding domain (PTB)"/>
    <property type="match status" value="1"/>
</dbReference>
<name>A0A8C4QDR5_EPTBU</name>
<feature type="region of interest" description="Disordered" evidence="6">
    <location>
        <begin position="59"/>
        <end position="78"/>
    </location>
</feature>
<dbReference type="Proteomes" id="UP000694388">
    <property type="component" value="Unplaced"/>
</dbReference>